<evidence type="ECO:0000256" key="1">
    <source>
        <dbReference type="SAM" id="MobiDB-lite"/>
    </source>
</evidence>
<evidence type="ECO:0000313" key="2">
    <source>
        <dbReference type="EMBL" id="KIH69135.1"/>
    </source>
</evidence>
<keyword evidence="3" id="KW-1185">Reference proteome</keyword>
<reference evidence="2 3" key="1">
    <citation type="submission" date="2013-12" db="EMBL/GenBank/DDBJ databases">
        <title>Draft genome of the parsitic nematode Ancylostoma duodenale.</title>
        <authorList>
            <person name="Mitreva M."/>
        </authorList>
    </citation>
    <scope>NUCLEOTIDE SEQUENCE [LARGE SCALE GENOMIC DNA]</scope>
    <source>
        <strain evidence="2 3">Zhejiang</strain>
    </source>
</reference>
<name>A0A0C2H5L4_9BILA</name>
<dbReference type="OrthoDB" id="10067443at2759"/>
<protein>
    <submittedName>
        <fullName evidence="2">Uncharacterized protein</fullName>
    </submittedName>
</protein>
<dbReference type="AlphaFoldDB" id="A0A0C2H5L4"/>
<dbReference type="EMBL" id="KN726214">
    <property type="protein sequence ID" value="KIH69135.1"/>
    <property type="molecule type" value="Genomic_DNA"/>
</dbReference>
<gene>
    <name evidence="2" type="ORF">ANCDUO_00523</name>
</gene>
<organism evidence="2 3">
    <name type="scientific">Ancylostoma duodenale</name>
    <dbReference type="NCBI Taxonomy" id="51022"/>
    <lineage>
        <taxon>Eukaryota</taxon>
        <taxon>Metazoa</taxon>
        <taxon>Ecdysozoa</taxon>
        <taxon>Nematoda</taxon>
        <taxon>Chromadorea</taxon>
        <taxon>Rhabditida</taxon>
        <taxon>Rhabditina</taxon>
        <taxon>Rhabditomorpha</taxon>
        <taxon>Strongyloidea</taxon>
        <taxon>Ancylostomatidae</taxon>
        <taxon>Ancylostomatinae</taxon>
        <taxon>Ancylostoma</taxon>
    </lineage>
</organism>
<evidence type="ECO:0000313" key="3">
    <source>
        <dbReference type="Proteomes" id="UP000054047"/>
    </source>
</evidence>
<feature type="region of interest" description="Disordered" evidence="1">
    <location>
        <begin position="31"/>
        <end position="73"/>
    </location>
</feature>
<dbReference type="Proteomes" id="UP000054047">
    <property type="component" value="Unassembled WGS sequence"/>
</dbReference>
<feature type="compositionally biased region" description="Acidic residues" evidence="1">
    <location>
        <begin position="44"/>
        <end position="53"/>
    </location>
</feature>
<sequence length="73" mass="8359">MSNIPIKDISGKPFMTVEESERWMQHFREVLNQPNPPETYSSNNEEEPFDELDVNTSDISTEETETAVGGLRN</sequence>
<proteinExistence type="predicted"/>
<accession>A0A0C2H5L4</accession>